<protein>
    <submittedName>
        <fullName evidence="2">Aliphatic amidase expression-regulating protein</fullName>
    </submittedName>
</protein>
<feature type="region of interest" description="Disordered" evidence="1">
    <location>
        <begin position="348"/>
        <end position="368"/>
    </location>
</feature>
<dbReference type="Pfam" id="PF13433">
    <property type="entry name" value="Peripla_BP_5"/>
    <property type="match status" value="1"/>
</dbReference>
<evidence type="ECO:0000313" key="3">
    <source>
        <dbReference type="Proteomes" id="UP000244912"/>
    </source>
</evidence>
<dbReference type="PANTHER" id="PTHR47628">
    <property type="match status" value="1"/>
</dbReference>
<organism evidence="2 3">
    <name type="scientific">Palleronia abyssalis</name>
    <dbReference type="NCBI Taxonomy" id="1501240"/>
    <lineage>
        <taxon>Bacteria</taxon>
        <taxon>Pseudomonadati</taxon>
        <taxon>Pseudomonadota</taxon>
        <taxon>Alphaproteobacteria</taxon>
        <taxon>Rhodobacterales</taxon>
        <taxon>Roseobacteraceae</taxon>
        <taxon>Palleronia</taxon>
    </lineage>
</organism>
<dbReference type="Proteomes" id="UP000244912">
    <property type="component" value="Unassembled WGS sequence"/>
</dbReference>
<dbReference type="AlphaFoldDB" id="A0A2R8BVB8"/>
<proteinExistence type="predicted"/>
<sequence length="368" mass="39355">MTLRLGLIFSTTGSYAALGQGALAGALGAIEALKDTVEIEPSICDPGGDVTRYESMASELLDDGVRHIVGAITSWSRKEMIPVLERKDGLLWYPCPYEGFECNDHVVYLGAAPNHHVVPAIDWIADSGMRSAYLVGSNYVWGWETLRLARDRLQAAGVEIVGERYVPLGSTEHAHVVEEIVATGADCVCNSLIGPSNSTFLRDLMARDPARRGRDGHVVSFNQTEADLDTLGSAADGLLSAGAFFEEDADPALVDAAARFAPNARVSAFLASAYAAVEIFAAAARTAGTDAPRKVFAAASAHPHLTAMGEMRIDPVMRHAALAPRLALAKDGAFRVIDRAPATIPADPYLAHQRQADRPRRPNLKVVT</sequence>
<keyword evidence="3" id="KW-1185">Reference proteome</keyword>
<evidence type="ECO:0000313" key="2">
    <source>
        <dbReference type="EMBL" id="SPJ24114.1"/>
    </source>
</evidence>
<evidence type="ECO:0000256" key="1">
    <source>
        <dbReference type="SAM" id="MobiDB-lite"/>
    </source>
</evidence>
<dbReference type="InterPro" id="IPR028082">
    <property type="entry name" value="Peripla_BP_I"/>
</dbReference>
<reference evidence="2 3" key="1">
    <citation type="submission" date="2018-03" db="EMBL/GenBank/DDBJ databases">
        <authorList>
            <person name="Keele B.F."/>
        </authorList>
    </citation>
    <scope>NUCLEOTIDE SEQUENCE [LARGE SCALE GENOMIC DNA]</scope>
    <source>
        <strain evidence="2 3">CECT 8504</strain>
    </source>
</reference>
<gene>
    <name evidence="2" type="primary">amiC_3</name>
    <name evidence="2" type="ORF">PAA8504_01940</name>
</gene>
<accession>A0A2R8BVB8</accession>
<dbReference type="PANTHER" id="PTHR47628:SF1">
    <property type="entry name" value="ALIPHATIC AMIDASE EXPRESSION-REGULATING PROTEIN"/>
    <property type="match status" value="1"/>
</dbReference>
<dbReference type="RefSeq" id="WP_181375749.1">
    <property type="nucleotide sequence ID" value="NZ_ONZF01000003.1"/>
</dbReference>
<name>A0A2R8BVB8_9RHOB</name>
<dbReference type="SUPFAM" id="SSF53822">
    <property type="entry name" value="Periplasmic binding protein-like I"/>
    <property type="match status" value="1"/>
</dbReference>
<dbReference type="EMBL" id="ONZF01000003">
    <property type="protein sequence ID" value="SPJ24114.1"/>
    <property type="molecule type" value="Genomic_DNA"/>
</dbReference>
<dbReference type="Gene3D" id="3.40.50.2300">
    <property type="match status" value="2"/>
</dbReference>